<dbReference type="SMART" id="SM00737">
    <property type="entry name" value="ML"/>
    <property type="match status" value="1"/>
</dbReference>
<dbReference type="GO" id="GO:0015918">
    <property type="term" value="P:sterol transport"/>
    <property type="evidence" value="ECO:0007669"/>
    <property type="project" value="InterPro"/>
</dbReference>
<reference evidence="6" key="1">
    <citation type="submission" date="2015-07" db="EMBL/GenBank/DDBJ databases">
        <title>MeaNS - Measles Nucleotide Surveillance Program.</title>
        <authorList>
            <person name="Tran T."/>
            <person name="Druce J."/>
        </authorList>
    </citation>
    <scope>NUCLEOTIDE SEQUENCE</scope>
    <source>
        <strain evidence="6">UCB-OBI-ISO-001</strain>
        <tissue evidence="6">Gonad</tissue>
    </source>
</reference>
<comment type="similarity">
    <text evidence="2">Belongs to the NPC2 family.</text>
</comment>
<keyword evidence="4" id="KW-0732">Signal</keyword>
<feature type="signal peptide" evidence="4">
    <location>
        <begin position="1"/>
        <end position="18"/>
    </location>
</feature>
<dbReference type="PANTHER" id="PTHR11306">
    <property type="entry name" value="NIEMANN PICK TYPE C2 PROTEIN NPC2-RELATED"/>
    <property type="match status" value="1"/>
</dbReference>
<gene>
    <name evidence="6" type="ORF">OCBIM_22006083mg</name>
</gene>
<dbReference type="InterPro" id="IPR014756">
    <property type="entry name" value="Ig_E-set"/>
</dbReference>
<organism evidence="6">
    <name type="scientific">Octopus bimaculoides</name>
    <name type="common">California two-spotted octopus</name>
    <dbReference type="NCBI Taxonomy" id="37653"/>
    <lineage>
        <taxon>Eukaryota</taxon>
        <taxon>Metazoa</taxon>
        <taxon>Spiralia</taxon>
        <taxon>Lophotrochozoa</taxon>
        <taxon>Mollusca</taxon>
        <taxon>Cephalopoda</taxon>
        <taxon>Coleoidea</taxon>
        <taxon>Octopodiformes</taxon>
        <taxon>Octopoda</taxon>
        <taxon>Incirrata</taxon>
        <taxon>Octopodidae</taxon>
        <taxon>Octopus</taxon>
    </lineage>
</organism>
<dbReference type="Gene3D" id="2.60.40.770">
    <property type="match status" value="1"/>
</dbReference>
<dbReference type="OrthoDB" id="4937502at2759"/>
<dbReference type="KEGG" id="obi:106868578"/>
<dbReference type="InterPro" id="IPR003172">
    <property type="entry name" value="ML_dom"/>
</dbReference>
<name>A0A0L8HU21_OCTBM</name>
<sequence length="149" mass="16316">MHSSVFLIAIVCLPLALATIPFSDCGSKVGKINSIILNDCQKLPCAVKKGTFANFTVNFTPNKDISAIKIEVWGKISPLPPIPFNPGSPDGCKNTSLKCPLKANVPASLKNYLEVKKSYPTVAVINRWQLTNEKKEKIICFDISLRIVD</sequence>
<evidence type="ECO:0000256" key="2">
    <source>
        <dbReference type="ARBA" id="ARBA00006370"/>
    </source>
</evidence>
<evidence type="ECO:0000256" key="1">
    <source>
        <dbReference type="ARBA" id="ARBA00004613"/>
    </source>
</evidence>
<feature type="domain" description="MD-2-related lipid-recognition" evidence="5">
    <location>
        <begin position="22"/>
        <end position="145"/>
    </location>
</feature>
<dbReference type="PANTHER" id="PTHR11306:SF68">
    <property type="entry name" value="NPC INTRACELLULAR CHOLESTEROL TRANSPORTER 2"/>
    <property type="match status" value="1"/>
</dbReference>
<protein>
    <recommendedName>
        <fullName evidence="5">MD-2-related lipid-recognition domain-containing protein</fullName>
    </recommendedName>
</protein>
<comment type="subcellular location">
    <subcellularLocation>
        <location evidence="1">Secreted</location>
    </subcellularLocation>
</comment>
<dbReference type="STRING" id="37653.A0A0L8HU21"/>
<dbReference type="SUPFAM" id="SSF81296">
    <property type="entry name" value="E set domains"/>
    <property type="match status" value="1"/>
</dbReference>
<dbReference type="GO" id="GO:0032934">
    <property type="term" value="F:sterol binding"/>
    <property type="evidence" value="ECO:0007669"/>
    <property type="project" value="InterPro"/>
</dbReference>
<dbReference type="InterPro" id="IPR039670">
    <property type="entry name" value="NPC2-like"/>
</dbReference>
<dbReference type="EMBL" id="KQ417294">
    <property type="protein sequence ID" value="KOF92687.1"/>
    <property type="molecule type" value="Genomic_DNA"/>
</dbReference>
<proteinExistence type="inferred from homology"/>
<keyword evidence="3" id="KW-0964">Secreted</keyword>
<dbReference type="OMA" id="RSAKIEM"/>
<evidence type="ECO:0000256" key="3">
    <source>
        <dbReference type="ARBA" id="ARBA00022525"/>
    </source>
</evidence>
<accession>A0A0L8HU21</accession>
<dbReference type="GO" id="GO:0005576">
    <property type="term" value="C:extracellular region"/>
    <property type="evidence" value="ECO:0007669"/>
    <property type="project" value="UniProtKB-SubCell"/>
</dbReference>
<dbReference type="FunFam" id="2.60.40.770:FF:000001">
    <property type="entry name" value="NPC intracellular cholesterol transporter 2"/>
    <property type="match status" value="1"/>
</dbReference>
<dbReference type="AlphaFoldDB" id="A0A0L8HU21"/>
<feature type="chain" id="PRO_5005583929" description="MD-2-related lipid-recognition domain-containing protein" evidence="4">
    <location>
        <begin position="19"/>
        <end position="149"/>
    </location>
</feature>
<evidence type="ECO:0000256" key="4">
    <source>
        <dbReference type="SAM" id="SignalP"/>
    </source>
</evidence>
<evidence type="ECO:0000259" key="5">
    <source>
        <dbReference type="SMART" id="SM00737"/>
    </source>
</evidence>
<dbReference type="Pfam" id="PF02221">
    <property type="entry name" value="E1_DerP2_DerF2"/>
    <property type="match status" value="1"/>
</dbReference>
<evidence type="ECO:0000313" key="6">
    <source>
        <dbReference type="EMBL" id="KOF92687.1"/>
    </source>
</evidence>